<reference evidence="2 3" key="1">
    <citation type="journal article" date="2019" name="Sci. Rep.">
        <title>A high-quality genome of Eragrostis curvula grass provides insights into Poaceae evolution and supports new strategies to enhance forage quality.</title>
        <authorList>
            <person name="Carballo J."/>
            <person name="Santos B.A.C.M."/>
            <person name="Zappacosta D."/>
            <person name="Garbus I."/>
            <person name="Selva J.P."/>
            <person name="Gallo C.A."/>
            <person name="Diaz A."/>
            <person name="Albertini E."/>
            <person name="Caccamo M."/>
            <person name="Echenique V."/>
        </authorList>
    </citation>
    <scope>NUCLEOTIDE SEQUENCE [LARGE SCALE GENOMIC DNA]</scope>
    <source>
        <strain evidence="3">cv. Victoria</strain>
        <tissue evidence="2">Leaf</tissue>
    </source>
</reference>
<dbReference type="AlphaFoldDB" id="A0A5J9STT8"/>
<accession>A0A5J9STT8</accession>
<protein>
    <recommendedName>
        <fullName evidence="4">Ureidoglycolate hydrolase</fullName>
    </recommendedName>
</protein>
<dbReference type="OrthoDB" id="2018886at2759"/>
<dbReference type="InterPro" id="IPR011051">
    <property type="entry name" value="RmlC_Cupin_sf"/>
</dbReference>
<dbReference type="Proteomes" id="UP000324897">
    <property type="component" value="Unassembled WGS sequence"/>
</dbReference>
<dbReference type="Gene3D" id="2.60.120.480">
    <property type="entry name" value="Ureidoglycolate hydrolase"/>
    <property type="match status" value="1"/>
</dbReference>
<dbReference type="Gramene" id="TVU02352">
    <property type="protein sequence ID" value="TVU02352"/>
    <property type="gene ID" value="EJB05_52137"/>
</dbReference>
<dbReference type="InterPro" id="IPR024060">
    <property type="entry name" value="Ureidoglycolate_lyase_dom_sf"/>
</dbReference>
<keyword evidence="3" id="KW-1185">Reference proteome</keyword>
<name>A0A5J9STT8_9POAL</name>
<evidence type="ECO:0008006" key="4">
    <source>
        <dbReference type="Google" id="ProtNLM"/>
    </source>
</evidence>
<dbReference type="SUPFAM" id="SSF51182">
    <property type="entry name" value="RmlC-like cupins"/>
    <property type="match status" value="1"/>
</dbReference>
<evidence type="ECO:0000313" key="3">
    <source>
        <dbReference type="Proteomes" id="UP000324897"/>
    </source>
</evidence>
<gene>
    <name evidence="2" type="ORF">EJB05_52137</name>
</gene>
<dbReference type="PANTHER" id="PTHR35721">
    <property type="entry name" value="UREIDOGLYCOLATE HYDROLASE"/>
    <property type="match status" value="1"/>
</dbReference>
<evidence type="ECO:0000256" key="1">
    <source>
        <dbReference type="SAM" id="MobiDB-lite"/>
    </source>
</evidence>
<sequence length="252" mass="27653">MQSLGLGRACNPGRFCRRTALPSPPPPPPPLRSLGRRGRSLASGRAVRINAGATRSAQMAGTQQHSEEQVRMVRLRAVEATPESFAPFGQVIAASPDGDQFGPHDAQLDLSRGIPRFYIMRLENRPLQFSSITHHASVTQCLGSIGSQDWYLGVAKPSIVEAPEQSGGEEGRKPVQSRAGHYYLPPDPAEVCVFRVSGPKFLKLHRGTWHAGPLFKADAVDFYNLELSDTNVVDHTTHYFKKQDGITFVIED</sequence>
<dbReference type="GO" id="GO:0004848">
    <property type="term" value="F:ureidoglycolate hydrolase activity"/>
    <property type="evidence" value="ECO:0007669"/>
    <property type="project" value="InterPro"/>
</dbReference>
<feature type="compositionally biased region" description="Pro residues" evidence="1">
    <location>
        <begin position="22"/>
        <end position="31"/>
    </location>
</feature>
<evidence type="ECO:0000313" key="2">
    <source>
        <dbReference type="EMBL" id="TVU02352.1"/>
    </source>
</evidence>
<comment type="caution">
    <text evidence="2">The sequence shown here is derived from an EMBL/GenBank/DDBJ whole genome shotgun (WGS) entry which is preliminary data.</text>
</comment>
<organism evidence="2 3">
    <name type="scientific">Eragrostis curvula</name>
    <name type="common">weeping love grass</name>
    <dbReference type="NCBI Taxonomy" id="38414"/>
    <lineage>
        <taxon>Eukaryota</taxon>
        <taxon>Viridiplantae</taxon>
        <taxon>Streptophyta</taxon>
        <taxon>Embryophyta</taxon>
        <taxon>Tracheophyta</taxon>
        <taxon>Spermatophyta</taxon>
        <taxon>Magnoliopsida</taxon>
        <taxon>Liliopsida</taxon>
        <taxon>Poales</taxon>
        <taxon>Poaceae</taxon>
        <taxon>PACMAD clade</taxon>
        <taxon>Chloridoideae</taxon>
        <taxon>Eragrostideae</taxon>
        <taxon>Eragrostidinae</taxon>
        <taxon>Eragrostis</taxon>
    </lineage>
</organism>
<dbReference type="EMBL" id="RWGY01000335">
    <property type="protein sequence ID" value="TVU02352.1"/>
    <property type="molecule type" value="Genomic_DNA"/>
</dbReference>
<feature type="region of interest" description="Disordered" evidence="1">
    <location>
        <begin position="15"/>
        <end position="40"/>
    </location>
</feature>
<dbReference type="PANTHER" id="PTHR35721:SF1">
    <property type="entry name" value="UREIDOGLYCOLATE HYDROLASE"/>
    <property type="match status" value="1"/>
</dbReference>
<proteinExistence type="predicted"/>